<reference evidence="2 3" key="1">
    <citation type="submission" date="2024-05" db="EMBL/GenBank/DDBJ databases">
        <authorList>
            <person name="Wallberg A."/>
        </authorList>
    </citation>
    <scope>NUCLEOTIDE SEQUENCE [LARGE SCALE GENOMIC DNA]</scope>
</reference>
<dbReference type="Gene3D" id="1.25.40.20">
    <property type="entry name" value="Ankyrin repeat-containing domain"/>
    <property type="match status" value="1"/>
</dbReference>
<protein>
    <submittedName>
        <fullName evidence="2">Uncharacterized protein</fullName>
    </submittedName>
</protein>
<evidence type="ECO:0000256" key="1">
    <source>
        <dbReference type="PROSITE-ProRule" id="PRU00023"/>
    </source>
</evidence>
<feature type="non-terminal residue" evidence="2">
    <location>
        <position position="345"/>
    </location>
</feature>
<dbReference type="Proteomes" id="UP001497623">
    <property type="component" value="Unassembled WGS sequence"/>
</dbReference>
<sequence>MERLFNVMPPDLRNITGVKTETFKRHLDVWLQMVPDTPKIDDYDGRCDIMKRGTLNGRTALHNAVSSNLVQTAQLLLEYGGDRLLKVKSREKESAFDLAETEQMRQVLTSYKGKKGKIDMITGAAETTKRNGGLQLSQLSHTSLLTNKEECQAFILLLLNTYLNTTGFRYLLVEIKRGHRRSTSVERMRRRRAMQMTNNEFCDKEKHDLLSDNGKEDVTKEQIDGTTRSHELIPVLKSPSSGDQKRKSIDANCENKNYENDTKGTAFILFRRKNIKEMPTRTNSQQLENYEDLLVPSDKTEAKNMNDIFYSYLKDVETFKARKEELSNSSLDSDFLNSLNFILQF</sequence>
<dbReference type="AlphaFoldDB" id="A0AAV2QAR3"/>
<dbReference type="InterPro" id="IPR036770">
    <property type="entry name" value="Ankyrin_rpt-contain_sf"/>
</dbReference>
<evidence type="ECO:0000313" key="2">
    <source>
        <dbReference type="EMBL" id="CAL4073129.1"/>
    </source>
</evidence>
<dbReference type="InterPro" id="IPR002110">
    <property type="entry name" value="Ankyrin_rpt"/>
</dbReference>
<accession>A0AAV2QAR3</accession>
<dbReference type="SUPFAM" id="SSF48403">
    <property type="entry name" value="Ankyrin repeat"/>
    <property type="match status" value="1"/>
</dbReference>
<comment type="caution">
    <text evidence="2">The sequence shown here is derived from an EMBL/GenBank/DDBJ whole genome shotgun (WGS) entry which is preliminary data.</text>
</comment>
<dbReference type="EMBL" id="CAXKWB010004278">
    <property type="protein sequence ID" value="CAL4073129.1"/>
    <property type="molecule type" value="Genomic_DNA"/>
</dbReference>
<keyword evidence="3" id="KW-1185">Reference proteome</keyword>
<dbReference type="PROSITE" id="PS50297">
    <property type="entry name" value="ANK_REP_REGION"/>
    <property type="match status" value="1"/>
</dbReference>
<dbReference type="PROSITE" id="PS50088">
    <property type="entry name" value="ANK_REPEAT"/>
    <property type="match status" value="1"/>
</dbReference>
<keyword evidence="1" id="KW-0040">ANK repeat</keyword>
<name>A0AAV2QAR3_MEGNR</name>
<gene>
    <name evidence="2" type="ORF">MNOR_LOCUS9028</name>
</gene>
<organism evidence="2 3">
    <name type="scientific">Meganyctiphanes norvegica</name>
    <name type="common">Northern krill</name>
    <name type="synonym">Thysanopoda norvegica</name>
    <dbReference type="NCBI Taxonomy" id="48144"/>
    <lineage>
        <taxon>Eukaryota</taxon>
        <taxon>Metazoa</taxon>
        <taxon>Ecdysozoa</taxon>
        <taxon>Arthropoda</taxon>
        <taxon>Crustacea</taxon>
        <taxon>Multicrustacea</taxon>
        <taxon>Malacostraca</taxon>
        <taxon>Eumalacostraca</taxon>
        <taxon>Eucarida</taxon>
        <taxon>Euphausiacea</taxon>
        <taxon>Euphausiidae</taxon>
        <taxon>Meganyctiphanes</taxon>
    </lineage>
</organism>
<feature type="repeat" description="ANK" evidence="1">
    <location>
        <begin position="56"/>
        <end position="82"/>
    </location>
</feature>
<proteinExistence type="predicted"/>
<evidence type="ECO:0000313" key="3">
    <source>
        <dbReference type="Proteomes" id="UP001497623"/>
    </source>
</evidence>